<sequence>MKNVKATTAIMAMAILGFTAVSCNDTKKEGAHDTMHTEMSASEHNNGTEMGDGTMTSSNTEMDSDAQNSEAEKILADYMTLKNALVETNEKAAASAGKKLESSLKNFKVDSYTSKEKQELTDIKESAIEHAEHISRSEMAHQREHFEMLTKDITDMVTITGTNHTLYQQFCPMYNDNKGGQWLSMEKEIRNPYFGSKMMKCGKVQKEIN</sequence>
<dbReference type="RefSeq" id="WP_290254033.1">
    <property type="nucleotide sequence ID" value="NZ_JAUGQQ010000003.1"/>
</dbReference>
<feature type="domain" description="DUF3347" evidence="3">
    <location>
        <begin position="74"/>
        <end position="164"/>
    </location>
</feature>
<dbReference type="EMBL" id="JAUGQQ010000003">
    <property type="protein sequence ID" value="MDN3723938.1"/>
    <property type="molecule type" value="Genomic_DNA"/>
</dbReference>
<keyword evidence="2" id="KW-0732">Signal</keyword>
<evidence type="ECO:0000256" key="1">
    <source>
        <dbReference type="SAM" id="MobiDB-lite"/>
    </source>
</evidence>
<evidence type="ECO:0000259" key="3">
    <source>
        <dbReference type="Pfam" id="PF11827"/>
    </source>
</evidence>
<proteinExistence type="predicted"/>
<feature type="compositionally biased region" description="Polar residues" evidence="1">
    <location>
        <begin position="37"/>
        <end position="69"/>
    </location>
</feature>
<name>A0ABT8DL25_9FLAO</name>
<comment type="caution">
    <text evidence="4">The sequence shown here is derived from an EMBL/GenBank/DDBJ whole genome shotgun (WGS) entry which is preliminary data.</text>
</comment>
<dbReference type="InterPro" id="IPR021782">
    <property type="entry name" value="DUF3347"/>
</dbReference>
<accession>A0ABT8DL25</accession>
<gene>
    <name evidence="4" type="ORF">QRD02_06055</name>
</gene>
<reference evidence="4 5" key="1">
    <citation type="submission" date="2023-06" db="EMBL/GenBank/DDBJ databases">
        <authorList>
            <person name="Ye Y.-Q."/>
            <person name="Du Z.-J."/>
        </authorList>
    </citation>
    <scope>NUCLEOTIDE SEQUENCE [LARGE SCALE GENOMIC DNA]</scope>
    <source>
        <strain evidence="4 5">SDUM287046</strain>
    </source>
</reference>
<feature type="region of interest" description="Disordered" evidence="1">
    <location>
        <begin position="29"/>
        <end position="69"/>
    </location>
</feature>
<evidence type="ECO:0000256" key="2">
    <source>
        <dbReference type="SAM" id="SignalP"/>
    </source>
</evidence>
<dbReference type="Proteomes" id="UP001244787">
    <property type="component" value="Unassembled WGS sequence"/>
</dbReference>
<feature type="signal peptide" evidence="2">
    <location>
        <begin position="1"/>
        <end position="23"/>
    </location>
</feature>
<dbReference type="Pfam" id="PF11827">
    <property type="entry name" value="DUF3347"/>
    <property type="match status" value="1"/>
</dbReference>
<evidence type="ECO:0000313" key="5">
    <source>
        <dbReference type="Proteomes" id="UP001244787"/>
    </source>
</evidence>
<keyword evidence="5" id="KW-1185">Reference proteome</keyword>
<organism evidence="4 5">
    <name type="scientific">Aequorivita aurantiaca</name>
    <dbReference type="NCBI Taxonomy" id="3053356"/>
    <lineage>
        <taxon>Bacteria</taxon>
        <taxon>Pseudomonadati</taxon>
        <taxon>Bacteroidota</taxon>
        <taxon>Flavobacteriia</taxon>
        <taxon>Flavobacteriales</taxon>
        <taxon>Flavobacteriaceae</taxon>
        <taxon>Aequorivita</taxon>
    </lineage>
</organism>
<feature type="chain" id="PRO_5046391078" evidence="2">
    <location>
        <begin position="24"/>
        <end position="209"/>
    </location>
</feature>
<evidence type="ECO:0000313" key="4">
    <source>
        <dbReference type="EMBL" id="MDN3723938.1"/>
    </source>
</evidence>
<dbReference type="PROSITE" id="PS51257">
    <property type="entry name" value="PROKAR_LIPOPROTEIN"/>
    <property type="match status" value="1"/>
</dbReference>
<protein>
    <submittedName>
        <fullName evidence="4">DUF3347 domain-containing protein</fullName>
    </submittedName>
</protein>